<dbReference type="InterPro" id="IPR053137">
    <property type="entry name" value="NLR-like"/>
</dbReference>
<dbReference type="InterPro" id="IPR043504">
    <property type="entry name" value="Peptidase_S1_PA_chymotrypsin"/>
</dbReference>
<dbReference type="PANTHER" id="PTHR46082:SF6">
    <property type="entry name" value="AAA+ ATPASE DOMAIN-CONTAINING PROTEIN-RELATED"/>
    <property type="match status" value="1"/>
</dbReference>
<dbReference type="SUPFAM" id="SSF48452">
    <property type="entry name" value="TPR-like"/>
    <property type="match status" value="2"/>
</dbReference>
<protein>
    <submittedName>
        <fullName evidence="1">Tetratricopeptide repeat protein</fullName>
    </submittedName>
</protein>
<evidence type="ECO:0000313" key="1">
    <source>
        <dbReference type="EMBL" id="MFG3194429.1"/>
    </source>
</evidence>
<comment type="caution">
    <text evidence="1">The sequence shown here is derived from an EMBL/GenBank/DDBJ whole genome shotgun (WGS) entry which is preliminary data.</text>
</comment>
<sequence>MDACRAAYIRPDEPVGGSGSGYLIGPRLVLTALHVVHDKGVRASGATVWVGHPRALRPNTGVHERTATVLWPAADADPDSPGVPDVALLLLDEDADLGLTPAVRWGRPQGDAPLNYRGIGIPAFSTSPGGAAQYENLRGELAPLTTAGRRWVLDCKVWPAAERQEDRPWAGASGAAVFTGGHLVGVAVEYGAGMGERRLVAEPVHPLLDDPGFTAVLAGHGFPGTRHTADDVTAPAGEGATAVWPRQFGTVPELATAYQHRDAVDRLATALAYGDATIQADTPAVARDAAAVVTGLGGVGKTQLAVHHVQQVRHASGFPVPAGRVPASTADAVAAVDLLLWITATNATTITAAYAQAGRELSRAGVPVAVGDDADQAAQGFLTWLQTTPTRWLVVLDDVTDAGVLRALWPPITPTGRTLVTTRNRDAALTEGRRQIGVGLFTPGEAVHYLRRRLAGTGIDPSDAELRQLADDFGHLPLALAQAASYIRRNDLALDEYRAELAEVSLGEALPGIDGLPDRQAHIVTAAWTLSIDYADTLAPAGLARPLLHVLAVLDPNDTPDGITAAPALRQHLQQARDAGAPAPGRVVTERDVRRALRVLHRLHLTDITPHHTLRTHQVLQRTLRETRAPGETDRLATVAADALLGTWPEQEAPGSGHYRAATASLAAHSVLRDPGDGGLHAVLFRAGTTLGEAGQAAAARDHYQHLHTTAHRLLGPDHMDTLAARGNLARWLGEAGDPAGAADVCSELLTDQVRILGPDHLDVLVTRGNRARWRGEAGDADGSAAAFAELLTDQLRALGADHPDTLTTRGHLARWRGEAGDAAGAAAAFAELLTDRLRVLGPDHLDTLMTRHNLAHWRGRAGDPDGAAAACTELLTDQLRTLGPDHPDTLVTRNSLAGWRGEAGDADGAVAAFAELLTDQLRVLGPDHPDTLVTRHNLAHWRGEAGDADGAAAAYTELVTDCLRVLGPDHPYTLVTRGNLAGWSGRAGDPAGAVAAYAELVAARVHLLGPDHPRTLLARFQRAVHTGRGGDPAGAVNALRELAEDEARVHGGRDHAEVRGTLAELERWRALLDGEGSA</sequence>
<dbReference type="RefSeq" id="WP_392885018.1">
    <property type="nucleotide sequence ID" value="NZ_JBICZW010000053.1"/>
</dbReference>
<dbReference type="InterPro" id="IPR011990">
    <property type="entry name" value="TPR-like_helical_dom_sf"/>
</dbReference>
<dbReference type="Gene3D" id="3.40.50.300">
    <property type="entry name" value="P-loop containing nucleotide triphosphate hydrolases"/>
    <property type="match status" value="1"/>
</dbReference>
<proteinExistence type="predicted"/>
<dbReference type="Pfam" id="PF13374">
    <property type="entry name" value="TPR_10"/>
    <property type="match status" value="5"/>
</dbReference>
<dbReference type="EMBL" id="JBICZW010000053">
    <property type="protein sequence ID" value="MFG3194429.1"/>
    <property type="molecule type" value="Genomic_DNA"/>
</dbReference>
<dbReference type="InterPro" id="IPR009003">
    <property type="entry name" value="Peptidase_S1_PA"/>
</dbReference>
<reference evidence="1 2" key="1">
    <citation type="submission" date="2024-10" db="EMBL/GenBank/DDBJ databases">
        <title>The Natural Products Discovery Center: Release of the First 8490 Sequenced Strains for Exploring Actinobacteria Biosynthetic Diversity.</title>
        <authorList>
            <person name="Kalkreuter E."/>
            <person name="Kautsar S.A."/>
            <person name="Yang D."/>
            <person name="Bader C.D."/>
            <person name="Teijaro C.N."/>
            <person name="Fluegel L."/>
            <person name="Davis C.M."/>
            <person name="Simpson J.R."/>
            <person name="Lauterbach L."/>
            <person name="Steele A.D."/>
            <person name="Gui C."/>
            <person name="Meng S."/>
            <person name="Li G."/>
            <person name="Viehrig K."/>
            <person name="Ye F."/>
            <person name="Su P."/>
            <person name="Kiefer A.F."/>
            <person name="Nichols A."/>
            <person name="Cepeda A.J."/>
            <person name="Yan W."/>
            <person name="Fan B."/>
            <person name="Jiang Y."/>
            <person name="Adhikari A."/>
            <person name="Zheng C.-J."/>
            <person name="Schuster L."/>
            <person name="Cowan T.M."/>
            <person name="Smanski M.J."/>
            <person name="Chevrette M.G."/>
            <person name="De Carvalho L.P.S."/>
            <person name="Shen B."/>
        </authorList>
    </citation>
    <scope>NUCLEOTIDE SEQUENCE [LARGE SCALE GENOMIC DNA]</scope>
    <source>
        <strain evidence="1 2">NPDC048229</strain>
    </source>
</reference>
<dbReference type="SUPFAM" id="SSF50494">
    <property type="entry name" value="Trypsin-like serine proteases"/>
    <property type="match status" value="1"/>
</dbReference>
<name>A0ABW7C3U7_9ACTN</name>
<dbReference type="Gene3D" id="1.25.40.10">
    <property type="entry name" value="Tetratricopeptide repeat domain"/>
    <property type="match status" value="2"/>
</dbReference>
<dbReference type="PANTHER" id="PTHR46082">
    <property type="entry name" value="ATP/GTP-BINDING PROTEIN-RELATED"/>
    <property type="match status" value="1"/>
</dbReference>
<keyword evidence="2" id="KW-1185">Reference proteome</keyword>
<dbReference type="Pfam" id="PF13424">
    <property type="entry name" value="TPR_12"/>
    <property type="match status" value="1"/>
</dbReference>
<dbReference type="Gene3D" id="2.40.10.10">
    <property type="entry name" value="Trypsin-like serine proteases"/>
    <property type="match status" value="1"/>
</dbReference>
<dbReference type="InterPro" id="IPR027417">
    <property type="entry name" value="P-loop_NTPase"/>
</dbReference>
<evidence type="ECO:0000313" key="2">
    <source>
        <dbReference type="Proteomes" id="UP001604282"/>
    </source>
</evidence>
<dbReference type="SUPFAM" id="SSF52540">
    <property type="entry name" value="P-loop containing nucleoside triphosphate hydrolases"/>
    <property type="match status" value="1"/>
</dbReference>
<dbReference type="Proteomes" id="UP001604282">
    <property type="component" value="Unassembled WGS sequence"/>
</dbReference>
<accession>A0ABW7C3U7</accession>
<organism evidence="1 2">
    <name type="scientific">Streptomyces omiyaensis</name>
    <dbReference type="NCBI Taxonomy" id="68247"/>
    <lineage>
        <taxon>Bacteria</taxon>
        <taxon>Bacillati</taxon>
        <taxon>Actinomycetota</taxon>
        <taxon>Actinomycetes</taxon>
        <taxon>Kitasatosporales</taxon>
        <taxon>Streptomycetaceae</taxon>
        <taxon>Streptomyces</taxon>
    </lineage>
</organism>
<gene>
    <name evidence="1" type="ORF">ACGFYS_36610</name>
</gene>